<feature type="coiled-coil region" evidence="1">
    <location>
        <begin position="447"/>
        <end position="481"/>
    </location>
</feature>
<organism evidence="2">
    <name type="scientific">uncultured Caudovirales phage</name>
    <dbReference type="NCBI Taxonomy" id="2100421"/>
    <lineage>
        <taxon>Viruses</taxon>
        <taxon>Duplodnaviria</taxon>
        <taxon>Heunggongvirae</taxon>
        <taxon>Uroviricota</taxon>
        <taxon>Caudoviricetes</taxon>
        <taxon>Peduoviridae</taxon>
        <taxon>Maltschvirus</taxon>
        <taxon>Maltschvirus maltsch</taxon>
    </lineage>
</organism>
<protein>
    <recommendedName>
        <fullName evidence="3">DUF4815 domain-containing protein</fullName>
    </recommendedName>
</protein>
<name>A0A6J5PX63_9CAUD</name>
<gene>
    <name evidence="2" type="ORF">UFOVP972_333</name>
</gene>
<proteinExistence type="predicted"/>
<dbReference type="EMBL" id="LR796923">
    <property type="protein sequence ID" value="CAB4175722.1"/>
    <property type="molecule type" value="Genomic_DNA"/>
</dbReference>
<evidence type="ECO:0000313" key="2">
    <source>
        <dbReference type="EMBL" id="CAB4175722.1"/>
    </source>
</evidence>
<sequence>METKHTLSDVLKRLVVDIDNMNSFLFSLQNILESSSENVTVSQTNVNGTSTNITVPSFGYMKGKIEDINTKFDTLISANSDVIGIKSSNGDVRKFELKKTSQLVKDLEAIQNSTFTVPSSFKVKNNWFFESFLNPLLYVSLDVSAVLTDDIDQFIVKRIIVNSVNNDDVATFFDDNYKGQNDISYSDLVQELNDNGIDFFEDDNTVDMEVAVNRYNGTFDVIGILEETGNQTLTSGATVSTLRRRYKLSTLVYTDVLSGVQNSRTLAEGDTLITVNDTEYRIVSINSTDTEVVLERIFGTDPITIGANILKLKPVPYRRPELQVNVGFNEREVIFIKPVSKAKNLTINDFSKGLALYTNELTIPLQDESTSTLADYYNNFVSDFGLILLNLAKEKTLPAILGLTPDPPILYGSKSTAAGTVTSTESLNFKVYQIDQHIQDDKNVTDLNNTVKEKAAVQQEIEELNKKIDSIKANITTVSKTPKEAKRLQKQLSESLVARNEKTASLSSIVTNITTQLSTNPQFVTSRKYEIRGFWQIPAPKLDKYGTQNVVQFKYRYRYLSLTGTQPNAQQQTYIDVDGTSKSATFSQWTEVLTKPRQKVLDETTGLYIWADETLTDSEVVNTNQLKIPIRKGELVEIQIKSLSEAGWPNNAAESEWSEVVQVKFPEEIQSEEESVITTQKTFAEKAKLDFENSLNAKGLDSHLANQFTSGDKFYSHIAEDISSGFFTNEGNVIDLYQKLKGLQSTLDAIQQSINLDRGVIKVSVIDSDGNSLDVANGDTVQLFAGYYKDLIKDTTGGTVIYKEGAIITKQYAISIQNTSATSLELISLLGGGLNELSDASLPYVPGSDYHRNRRYDIVPVGVNSNPTPLISNFKQKASTQSGQVKSQFINSRVREYGLSEEIYSPNDPDTTYATATYFTNSYAYGGRTIGSVVYVPSNWGHYLPFNPTTAIPLTATDPRVWNGSTTAASLANGGGRLTEFCISKDHPNLPALCGPSFSVTNIQEVFRPDFNSVTPITSADSQKYLPFAQALHFETSVSEGTNAYSVEYYKQASRVTPLTPSDNTTPAGKNDSHYPIKLGFIKEDEYLIGKYTCGSYLYLYPTTYESVSVEGNFPARSSKAVTFGPENALNIPVLFQFRASDRLGYIGGYRRTGDVLTNIKYSKKLGIDIILKDDAPFSFDLQVSAQYSKETTLDAPLVQSKGKISSF</sequence>
<evidence type="ECO:0008006" key="3">
    <source>
        <dbReference type="Google" id="ProtNLM"/>
    </source>
</evidence>
<evidence type="ECO:0000256" key="1">
    <source>
        <dbReference type="SAM" id="Coils"/>
    </source>
</evidence>
<accession>A0A6J5PX63</accession>
<keyword evidence="1" id="KW-0175">Coiled coil</keyword>
<reference evidence="2" key="1">
    <citation type="submission" date="2020-05" db="EMBL/GenBank/DDBJ databases">
        <authorList>
            <person name="Chiriac C."/>
            <person name="Salcher M."/>
            <person name="Ghai R."/>
            <person name="Kavagutti S V."/>
        </authorList>
    </citation>
    <scope>NUCLEOTIDE SEQUENCE</scope>
</reference>